<dbReference type="AlphaFoldDB" id="A0AAD7G6Q2"/>
<organism evidence="1 2">
    <name type="scientific">Mycena rosella</name>
    <name type="common">Pink bonnet</name>
    <name type="synonym">Agaricus rosellus</name>
    <dbReference type="NCBI Taxonomy" id="1033263"/>
    <lineage>
        <taxon>Eukaryota</taxon>
        <taxon>Fungi</taxon>
        <taxon>Dikarya</taxon>
        <taxon>Basidiomycota</taxon>
        <taxon>Agaricomycotina</taxon>
        <taxon>Agaricomycetes</taxon>
        <taxon>Agaricomycetidae</taxon>
        <taxon>Agaricales</taxon>
        <taxon>Marasmiineae</taxon>
        <taxon>Mycenaceae</taxon>
        <taxon>Mycena</taxon>
    </lineage>
</organism>
<name>A0AAD7G6Q2_MYCRO</name>
<reference evidence="1" key="1">
    <citation type="submission" date="2023-03" db="EMBL/GenBank/DDBJ databases">
        <title>Massive genome expansion in bonnet fungi (Mycena s.s.) driven by repeated elements and novel gene families across ecological guilds.</title>
        <authorList>
            <consortium name="Lawrence Berkeley National Laboratory"/>
            <person name="Harder C.B."/>
            <person name="Miyauchi S."/>
            <person name="Viragh M."/>
            <person name="Kuo A."/>
            <person name="Thoen E."/>
            <person name="Andreopoulos B."/>
            <person name="Lu D."/>
            <person name="Skrede I."/>
            <person name="Drula E."/>
            <person name="Henrissat B."/>
            <person name="Morin E."/>
            <person name="Kohler A."/>
            <person name="Barry K."/>
            <person name="LaButti K."/>
            <person name="Morin E."/>
            <person name="Salamov A."/>
            <person name="Lipzen A."/>
            <person name="Mereny Z."/>
            <person name="Hegedus B."/>
            <person name="Baldrian P."/>
            <person name="Stursova M."/>
            <person name="Weitz H."/>
            <person name="Taylor A."/>
            <person name="Grigoriev I.V."/>
            <person name="Nagy L.G."/>
            <person name="Martin F."/>
            <person name="Kauserud H."/>
        </authorList>
    </citation>
    <scope>NUCLEOTIDE SEQUENCE</scope>
    <source>
        <strain evidence="1">CBHHK067</strain>
    </source>
</reference>
<dbReference type="Proteomes" id="UP001221757">
    <property type="component" value="Unassembled WGS sequence"/>
</dbReference>
<dbReference type="EMBL" id="JARKIE010000217">
    <property type="protein sequence ID" value="KAJ7664970.1"/>
    <property type="molecule type" value="Genomic_DNA"/>
</dbReference>
<accession>A0AAD7G6Q2</accession>
<keyword evidence="2" id="KW-1185">Reference proteome</keyword>
<feature type="non-terminal residue" evidence="1">
    <location>
        <position position="1"/>
    </location>
</feature>
<gene>
    <name evidence="1" type="ORF">B0H17DRAFT_951621</name>
</gene>
<sequence length="769" mass="86558">CLLDMMGGFPRSCFSEKELNATRWYAKKNGVGGQPSIRQVKNHRPDILNVAGVSTTLIDGKLGNVFAINDWLKIIEHEFGNPLVRKHPHLYPEDTGCRLEEARQAAKWKEEVDGNVSSPMARAENGRDYYVEEAALANIDPDGTVASVMPMRWFTRHGVLWAVVHRLRITQNHDAYVIDGTPTGCLELPLTAFFLTAEDLDEPDCQRRYNLPPLRISGIFPCIFMHLVCILSDTTGVDLNPWSQPPINPWRVKAQGERVHSVPLWTYCDDTSGNVSKKWNKHNSVLFTLAGLPREYSQMLYNVHFMATSNIAPPLEMMEAVTDMLRDARKDGIRVWDCELKEYIRIIPWILAFQGDNPMSSEFASHIGMQGNYFCRVCNATSSKKNRAPGNAGEIDRLKDFMTAGAPRSKEATIADLESQLQRAMNGAPSAVADMATGTGSKDKYFQHFIDKLQAASNKLKEQQRDQPAEHRAMSKAAEVKLMLEKLRDEMPENILNPVLSILDFDANSDSPVEILHVVLLGVVKYWWRDAVSRQTSKGKDELRTRLSSIDIAGLDCSRLRGNMYVQYAGSLVGRDFRVILQVAPVVLHGLIPAAHYNGWVALCKLAPLMFQPAIEDLAVYTPKLRDAVFDFLAATALWNTQWFNKPKFHLFVHLVPHIRRFGPLILYATETFESFNLVIRLRSVHSSKHAPSMDIGRSFAHLHAIRHLVSGGFVHHDTDGLPLEFPRQAGPQVTALLDDEEFVKFMSMTGLKEESRAGARTHQSHTVN</sequence>
<comment type="caution">
    <text evidence="1">The sequence shown here is derived from an EMBL/GenBank/DDBJ whole genome shotgun (WGS) entry which is preliminary data.</text>
</comment>
<dbReference type="PANTHER" id="PTHR31912:SF34">
    <property type="entry name" value="NOTOCHORD-RELATED PROTEIN"/>
    <property type="match status" value="1"/>
</dbReference>
<evidence type="ECO:0000313" key="2">
    <source>
        <dbReference type="Proteomes" id="UP001221757"/>
    </source>
</evidence>
<protein>
    <submittedName>
        <fullName evidence="1">Uncharacterized protein</fullName>
    </submittedName>
</protein>
<evidence type="ECO:0000313" key="1">
    <source>
        <dbReference type="EMBL" id="KAJ7664970.1"/>
    </source>
</evidence>
<proteinExistence type="predicted"/>
<dbReference type="PANTHER" id="PTHR31912">
    <property type="entry name" value="IP13529P"/>
    <property type="match status" value="1"/>
</dbReference>